<proteinExistence type="inferred from homology"/>
<dbReference type="STRING" id="87626.PTD2_01481"/>
<dbReference type="InterPro" id="IPR017853">
    <property type="entry name" value="GH"/>
</dbReference>
<reference evidence="5 6" key="1">
    <citation type="submission" date="2006-02" db="EMBL/GenBank/DDBJ databases">
        <authorList>
            <person name="Moran M.A."/>
            <person name="Kjelleberg S."/>
            <person name="Egan S."/>
            <person name="Saunders N."/>
            <person name="Thomas T."/>
            <person name="Ferriera S."/>
            <person name="Johnson J."/>
            <person name="Kravitz S."/>
            <person name="Halpern A."/>
            <person name="Remington K."/>
            <person name="Beeson K."/>
            <person name="Tran B."/>
            <person name="Rogers Y.-H."/>
            <person name="Friedman R."/>
            <person name="Venter J.C."/>
        </authorList>
    </citation>
    <scope>NUCLEOTIDE SEQUENCE [LARGE SCALE GENOMIC DNA]</scope>
    <source>
        <strain evidence="5 6">D2</strain>
    </source>
</reference>
<feature type="domain" description="Glycoside hydrolase family 3 N-terminal" evidence="4">
    <location>
        <begin position="15"/>
        <end position="344"/>
    </location>
</feature>
<dbReference type="PANTHER" id="PTHR30480">
    <property type="entry name" value="BETA-HEXOSAMINIDASE-RELATED"/>
    <property type="match status" value="1"/>
</dbReference>
<comment type="similarity">
    <text evidence="1">Belongs to the glycosyl hydrolase 3 family.</text>
</comment>
<evidence type="ECO:0000256" key="3">
    <source>
        <dbReference type="ARBA" id="ARBA00023295"/>
    </source>
</evidence>
<dbReference type="GO" id="GO:0009254">
    <property type="term" value="P:peptidoglycan turnover"/>
    <property type="evidence" value="ECO:0007669"/>
    <property type="project" value="TreeGrafter"/>
</dbReference>
<comment type="caution">
    <text evidence="5">The sequence shown here is derived from an EMBL/GenBank/DDBJ whole genome shotgun (WGS) entry which is preliminary data.</text>
</comment>
<keyword evidence="6" id="KW-1185">Reference proteome</keyword>
<dbReference type="GO" id="GO:0004553">
    <property type="term" value="F:hydrolase activity, hydrolyzing O-glycosyl compounds"/>
    <property type="evidence" value="ECO:0007669"/>
    <property type="project" value="InterPro"/>
</dbReference>
<evidence type="ECO:0000313" key="6">
    <source>
        <dbReference type="Proteomes" id="UP000006201"/>
    </source>
</evidence>
<dbReference type="InterPro" id="IPR019800">
    <property type="entry name" value="Glyco_hydro_3_AS"/>
</dbReference>
<accession>A4C3R7</accession>
<dbReference type="GO" id="GO:0005975">
    <property type="term" value="P:carbohydrate metabolic process"/>
    <property type="evidence" value="ECO:0007669"/>
    <property type="project" value="InterPro"/>
</dbReference>
<dbReference type="InterPro" id="IPR036881">
    <property type="entry name" value="Glyco_hydro_3_C_sf"/>
</dbReference>
<organism evidence="5 6">
    <name type="scientific">Pseudoalteromonas tunicata D2</name>
    <dbReference type="NCBI Taxonomy" id="87626"/>
    <lineage>
        <taxon>Bacteria</taxon>
        <taxon>Pseudomonadati</taxon>
        <taxon>Pseudomonadota</taxon>
        <taxon>Gammaproteobacteria</taxon>
        <taxon>Alteromonadales</taxon>
        <taxon>Pseudoalteromonadaceae</taxon>
        <taxon>Pseudoalteromonas</taxon>
    </lineage>
</organism>
<dbReference type="Gene3D" id="3.20.20.300">
    <property type="entry name" value="Glycoside hydrolase, family 3, N-terminal domain"/>
    <property type="match status" value="1"/>
</dbReference>
<dbReference type="eggNOG" id="COG1472">
    <property type="taxonomic scope" value="Bacteria"/>
</dbReference>
<keyword evidence="3 5" id="KW-0326">Glycosidase</keyword>
<dbReference type="Proteomes" id="UP000006201">
    <property type="component" value="Unassembled WGS sequence"/>
</dbReference>
<dbReference type="PROSITE" id="PS00775">
    <property type="entry name" value="GLYCOSYL_HYDROL_F3"/>
    <property type="match status" value="1"/>
</dbReference>
<protein>
    <submittedName>
        <fullName evidence="5">Beta-glucosidase-related glycosidase</fullName>
    </submittedName>
</protein>
<dbReference type="HOGENOM" id="CLU_008392_5_3_6"/>
<evidence type="ECO:0000259" key="4">
    <source>
        <dbReference type="Pfam" id="PF00933"/>
    </source>
</evidence>
<dbReference type="AlphaFoldDB" id="A4C3R7"/>
<name>A4C3R7_9GAMM</name>
<dbReference type="PANTHER" id="PTHR30480:SF16">
    <property type="entry name" value="GLYCOSIDE HYDROLASE FAMILY 3 DOMAIN PROTEIN"/>
    <property type="match status" value="1"/>
</dbReference>
<dbReference type="EMBL" id="AAOH01000001">
    <property type="protein sequence ID" value="EAR30199.1"/>
    <property type="molecule type" value="Genomic_DNA"/>
</dbReference>
<sequence>MDLEKKIAQLLGSLTIKEKVGQLFVLAFAGHDYEYAQHLIQTHHIGGFYITDDNAADLASAAKLANTLQQLAALRACDAPLILGVDQEGAWGILTQQTDLGPGNLALGKANDLALTYDMYRVFAQQMQSIGYNTLLSPCADVNADPKNPIIGQRAFGETAEHVASHVAAAVKGILSTDNFACAKHFPGHGDTHTDSHQALPVVNKSLNEMMQQDLLPFKRAIEAGVSMIMTSHINYPKIDAHYPATLSATILTTLLKEQLGFKGLIITDSMNMWAMRKNFSPVDAAVQALKAGAHLIMLSEEHYENSTTAYKEIQAQTIAGVIDAVQQGELGETLIDDILKHVLAYKYSYLKADAKAMTMSRDHCQKVAKHCAQKAVKVLRNTSGVWPLTSQSFVVAFVADPKGYDSLVNARGIGPNDPRSARDVICQSLNYGPAACSILSFEKLKKCLIGEKQIDENQTIVLITEDYPLPGEQFDLAQQQQRVQQAILRWGERVVVIAMRSDYELEQYPQLATYLCAYSSRACSAEYIAALIKGEKA</sequence>
<dbReference type="OrthoDB" id="9786661at2"/>
<dbReference type="Pfam" id="PF00933">
    <property type="entry name" value="Glyco_hydro_3"/>
    <property type="match status" value="1"/>
</dbReference>
<evidence type="ECO:0000256" key="1">
    <source>
        <dbReference type="ARBA" id="ARBA00005336"/>
    </source>
</evidence>
<keyword evidence="2" id="KW-0378">Hydrolase</keyword>
<gene>
    <name evidence="5" type="ORF">PTD2_01481</name>
</gene>
<dbReference type="InterPro" id="IPR001764">
    <property type="entry name" value="Glyco_hydro_3_N"/>
</dbReference>
<evidence type="ECO:0000256" key="2">
    <source>
        <dbReference type="ARBA" id="ARBA00022801"/>
    </source>
</evidence>
<evidence type="ECO:0000313" key="5">
    <source>
        <dbReference type="EMBL" id="EAR30199.1"/>
    </source>
</evidence>
<dbReference type="SUPFAM" id="SSF51445">
    <property type="entry name" value="(Trans)glycosidases"/>
    <property type="match status" value="1"/>
</dbReference>
<dbReference type="Gene3D" id="3.40.50.1700">
    <property type="entry name" value="Glycoside hydrolase family 3 C-terminal domain"/>
    <property type="match status" value="1"/>
</dbReference>
<dbReference type="InterPro" id="IPR050226">
    <property type="entry name" value="NagZ_Beta-hexosaminidase"/>
</dbReference>
<dbReference type="InterPro" id="IPR036962">
    <property type="entry name" value="Glyco_hydro_3_N_sf"/>
</dbReference>
<dbReference type="RefSeq" id="WP_009836499.1">
    <property type="nucleotide sequence ID" value="NZ_AAOH01000001.1"/>
</dbReference>